<gene>
    <name evidence="2" type="ORF">QTG54_011046</name>
</gene>
<dbReference type="EMBL" id="JATAAI010000021">
    <property type="protein sequence ID" value="KAK1738377.1"/>
    <property type="molecule type" value="Genomic_DNA"/>
</dbReference>
<dbReference type="AlphaFoldDB" id="A0AAD8Y2S4"/>
<organism evidence="2 3">
    <name type="scientific">Skeletonema marinoi</name>
    <dbReference type="NCBI Taxonomy" id="267567"/>
    <lineage>
        <taxon>Eukaryota</taxon>
        <taxon>Sar</taxon>
        <taxon>Stramenopiles</taxon>
        <taxon>Ochrophyta</taxon>
        <taxon>Bacillariophyta</taxon>
        <taxon>Coscinodiscophyceae</taxon>
        <taxon>Thalassiosirophycidae</taxon>
        <taxon>Thalassiosirales</taxon>
        <taxon>Skeletonemataceae</taxon>
        <taxon>Skeletonema</taxon>
        <taxon>Skeletonema marinoi-dohrnii complex</taxon>
    </lineage>
</organism>
<feature type="compositionally biased region" description="Low complexity" evidence="1">
    <location>
        <begin position="215"/>
        <end position="226"/>
    </location>
</feature>
<name>A0AAD8Y2S4_9STRA</name>
<reference evidence="2" key="1">
    <citation type="submission" date="2023-06" db="EMBL/GenBank/DDBJ databases">
        <title>Survivors Of The Sea: Transcriptome response of Skeletonema marinoi to long-term dormancy.</title>
        <authorList>
            <person name="Pinder M.I.M."/>
            <person name="Kourtchenko O."/>
            <person name="Robertson E.K."/>
            <person name="Larsson T."/>
            <person name="Maumus F."/>
            <person name="Osuna-Cruz C.M."/>
            <person name="Vancaester E."/>
            <person name="Stenow R."/>
            <person name="Vandepoele K."/>
            <person name="Ploug H."/>
            <person name="Bruchert V."/>
            <person name="Godhe A."/>
            <person name="Topel M."/>
        </authorList>
    </citation>
    <scope>NUCLEOTIDE SEQUENCE</scope>
    <source>
        <strain evidence="2">R05AC</strain>
    </source>
</reference>
<accession>A0AAD8Y2S4</accession>
<evidence type="ECO:0000313" key="3">
    <source>
        <dbReference type="Proteomes" id="UP001224775"/>
    </source>
</evidence>
<protein>
    <submittedName>
        <fullName evidence="2">Plastid-lipid-associated protein</fullName>
    </submittedName>
</protein>
<feature type="region of interest" description="Disordered" evidence="1">
    <location>
        <begin position="197"/>
        <end position="226"/>
    </location>
</feature>
<sequence length="529" mass="58553">MEDSPIIKDSLRHRATALASAFYYTECSLSGISSTNASAAEENVLYKQSKWWLHGDDPNHPAHLQDMIVKSDGEKAMATTVRSTDEVPEENPALIAHIDDQGDEEGRDNDWDAPIFAHDDDYPSSLPIGTLNSFQSNRKTSNGPFSTSSTLLPTWSQGPLDSSKSCAEDVLRSYSAYFCTSDKTPFSRSVAHPVTSESEADDSFCTSGMSRDESSASVRASVATSRHLNRGRHKRLRVSLDEDATLDEAFLQAKIDRAKKDLLSSLQDTTSKSFSESLKCLERAKRYNGSEDIEGTWIMTSPPDYPSCLGTNVDGDKIYTLERMSFGMYQPGALICSIQQQFNTISSVKNKAHMPQYVPSSLKKEVDDESGKCSGRMKTYNIIASFTIEAQDGHKALRGIMTNYAYTLPDPSVPGRLSIWFTGGTIEPADEDEESVRAWKKVFGFRQSDKRDKCEGPEGAEEARQMAQHILLGAVSKPMDEEGVIGFHLKRPIGGHSSAFCDIVYMDDDMRVMKGHSGSVYVFKRTAFD</sequence>
<dbReference type="Proteomes" id="UP001224775">
    <property type="component" value="Unassembled WGS sequence"/>
</dbReference>
<keyword evidence="3" id="KW-1185">Reference proteome</keyword>
<comment type="caution">
    <text evidence="2">The sequence shown here is derived from an EMBL/GenBank/DDBJ whole genome shotgun (WGS) entry which is preliminary data.</text>
</comment>
<feature type="region of interest" description="Disordered" evidence="1">
    <location>
        <begin position="133"/>
        <end position="161"/>
    </location>
</feature>
<proteinExistence type="predicted"/>
<evidence type="ECO:0000313" key="2">
    <source>
        <dbReference type="EMBL" id="KAK1738377.1"/>
    </source>
</evidence>
<evidence type="ECO:0000256" key="1">
    <source>
        <dbReference type="SAM" id="MobiDB-lite"/>
    </source>
</evidence>